<sequence>MASKTKYCTGRIKSFVIPLASFSVDTTTSPGTSSPSTALNNGRRWLSGSSTWELSQTLKTGLMLSTMQTRLLISGTIITQDEGVTEIGPEMCTRSISTPMDPIILSCE</sequence>
<name>A0A1D6JLR9_MAIZE</name>
<dbReference type="PANTHER" id="PTHR38360">
    <property type="entry name" value="OS03G0120000 PROTEIN"/>
    <property type="match status" value="1"/>
</dbReference>
<organism evidence="1">
    <name type="scientific">Zea mays</name>
    <name type="common">Maize</name>
    <dbReference type="NCBI Taxonomy" id="4577"/>
    <lineage>
        <taxon>Eukaryota</taxon>
        <taxon>Viridiplantae</taxon>
        <taxon>Streptophyta</taxon>
        <taxon>Embryophyta</taxon>
        <taxon>Tracheophyta</taxon>
        <taxon>Spermatophyta</taxon>
        <taxon>Magnoliopsida</taxon>
        <taxon>Liliopsida</taxon>
        <taxon>Poales</taxon>
        <taxon>Poaceae</taxon>
        <taxon>PACMAD clade</taxon>
        <taxon>Panicoideae</taxon>
        <taxon>Andropogonodae</taxon>
        <taxon>Andropogoneae</taxon>
        <taxon>Tripsacinae</taxon>
        <taxon>Zea</taxon>
    </lineage>
</organism>
<evidence type="ECO:0000313" key="1">
    <source>
        <dbReference type="EMBL" id="ONL93056.1"/>
    </source>
</evidence>
<proteinExistence type="predicted"/>
<accession>A0A1D6JLR9</accession>
<protein>
    <submittedName>
        <fullName evidence="1">Uncharacterized protein</fullName>
    </submittedName>
</protein>
<reference evidence="1" key="1">
    <citation type="submission" date="2015-12" db="EMBL/GenBank/DDBJ databases">
        <title>Update maize B73 reference genome by single molecule sequencing technologies.</title>
        <authorList>
            <consortium name="Maize Genome Sequencing Project"/>
            <person name="Ware D."/>
        </authorList>
    </citation>
    <scope>NUCLEOTIDE SEQUENCE [LARGE SCALE GENOMIC DNA]</scope>
    <source>
        <tissue evidence="1">Seedling</tissue>
    </source>
</reference>
<dbReference type="EMBL" id="CM007647">
    <property type="protein sequence ID" value="ONL93056.1"/>
    <property type="molecule type" value="Genomic_DNA"/>
</dbReference>
<gene>
    <name evidence="1" type="ORF">ZEAMMB73_Zm00001d027402</name>
</gene>
<dbReference type="AlphaFoldDB" id="A0A1D6JLR9"/>
<dbReference type="PANTHER" id="PTHR38360:SF1">
    <property type="entry name" value="F12P19.7"/>
    <property type="match status" value="1"/>
</dbReference>